<sequence>MACNVFGDPITYSSLERMSEYVGKEKRSEDRAYVALQLKNVGAKGKNALEYLEKLNAQWGTEVSTMGLIYNATGNAIKLLKTHDWHGCIGASPFPIRIENGQWGVFLHVDTDSTGSEAAVVYRGQNLRGVTTDWFLSWSNPPSYQLTTNKVFTKHDEHSPFVGANHSSGNDLWNSLSKLLHESSLCHSVNQYESQSAGSIGNGSTVISEFISFLTVPSGSGVKENYRTGHDEVKTGKSCILRTLPSQIIGEIL</sequence>
<dbReference type="InterPro" id="IPR053085">
    <property type="entry name" value="Jasmonate-induced_protein"/>
</dbReference>
<feature type="non-terminal residue" evidence="1">
    <location>
        <position position="1"/>
    </location>
</feature>
<dbReference type="AlphaFoldDB" id="A0AAV6N101"/>
<evidence type="ECO:0008006" key="3">
    <source>
        <dbReference type="Google" id="ProtNLM"/>
    </source>
</evidence>
<dbReference type="PANTHER" id="PTHR36482:SF5">
    <property type="entry name" value="23 KDA JASMONATE-INDUCED PROTEIN-LIKE"/>
    <property type="match status" value="1"/>
</dbReference>
<name>A0AAV6N101_9ROSI</name>
<dbReference type="PANTHER" id="PTHR36482">
    <property type="entry name" value="OSJNBA0024J22.15 PROTEIN"/>
    <property type="match status" value="1"/>
</dbReference>
<organism evidence="1 2">
    <name type="scientific">Cucurbita argyrosperma subsp. sororia</name>
    <dbReference type="NCBI Taxonomy" id="37648"/>
    <lineage>
        <taxon>Eukaryota</taxon>
        <taxon>Viridiplantae</taxon>
        <taxon>Streptophyta</taxon>
        <taxon>Embryophyta</taxon>
        <taxon>Tracheophyta</taxon>
        <taxon>Spermatophyta</taxon>
        <taxon>Magnoliopsida</taxon>
        <taxon>eudicotyledons</taxon>
        <taxon>Gunneridae</taxon>
        <taxon>Pentapetalae</taxon>
        <taxon>rosids</taxon>
        <taxon>fabids</taxon>
        <taxon>Cucurbitales</taxon>
        <taxon>Cucurbitaceae</taxon>
        <taxon>Cucurbiteae</taxon>
        <taxon>Cucurbita</taxon>
    </lineage>
</organism>
<gene>
    <name evidence="1" type="ORF">SDJN03_15831</name>
</gene>
<proteinExistence type="predicted"/>
<dbReference type="EMBL" id="JAGKQH010000010">
    <property type="protein sequence ID" value="KAG6590408.1"/>
    <property type="molecule type" value="Genomic_DNA"/>
</dbReference>
<comment type="caution">
    <text evidence="1">The sequence shown here is derived from an EMBL/GenBank/DDBJ whole genome shotgun (WGS) entry which is preliminary data.</text>
</comment>
<accession>A0AAV6N101</accession>
<dbReference type="Proteomes" id="UP000685013">
    <property type="component" value="Chromosome 10"/>
</dbReference>
<evidence type="ECO:0000313" key="1">
    <source>
        <dbReference type="EMBL" id="KAG6590408.1"/>
    </source>
</evidence>
<evidence type="ECO:0000313" key="2">
    <source>
        <dbReference type="Proteomes" id="UP000685013"/>
    </source>
</evidence>
<protein>
    <recommendedName>
        <fullName evidence="3">23 kDa jasmonate-induced protein-like</fullName>
    </recommendedName>
</protein>
<reference evidence="1 2" key="1">
    <citation type="journal article" date="2021" name="Hortic Res">
        <title>The domestication of Cucurbita argyrosperma as revealed by the genome of its wild relative.</title>
        <authorList>
            <person name="Barrera-Redondo J."/>
            <person name="Sanchez-de la Vega G."/>
            <person name="Aguirre-Liguori J.A."/>
            <person name="Castellanos-Morales G."/>
            <person name="Gutierrez-Guerrero Y.T."/>
            <person name="Aguirre-Dugua X."/>
            <person name="Aguirre-Planter E."/>
            <person name="Tenaillon M.I."/>
            <person name="Lira-Saade R."/>
            <person name="Eguiarte L.E."/>
        </authorList>
    </citation>
    <scope>NUCLEOTIDE SEQUENCE [LARGE SCALE GENOMIC DNA]</scope>
    <source>
        <strain evidence="1">JBR-2021</strain>
    </source>
</reference>
<keyword evidence="2" id="KW-1185">Reference proteome</keyword>
<dbReference type="Pfam" id="PF21230">
    <property type="entry name" value="Nakanori"/>
    <property type="match status" value="1"/>
</dbReference>
<dbReference type="InterPro" id="IPR049065">
    <property type="entry name" value="Nakanori"/>
</dbReference>